<keyword evidence="1" id="KW-0812">Transmembrane</keyword>
<protein>
    <recommendedName>
        <fullName evidence="3">M23 family peptidase</fullName>
    </recommendedName>
</protein>
<dbReference type="AlphaFoldDB" id="A0A383E2C7"/>
<keyword evidence="1" id="KW-1133">Transmembrane helix</keyword>
<accession>A0A383E2C7</accession>
<name>A0A383E2C7_9ZZZZ</name>
<feature type="transmembrane region" description="Helical" evidence="1">
    <location>
        <begin position="29"/>
        <end position="51"/>
    </location>
</feature>
<evidence type="ECO:0000256" key="1">
    <source>
        <dbReference type="SAM" id="Phobius"/>
    </source>
</evidence>
<sequence>MLVSEEDYSVVFFAGSTATPRRFRVSKRWFAVGAYSALAVLIGIVSTFAYFSQKYYHLASDEVELTELRRDSKIRKIQAEKIAVQVKNFESEMARLGRFEEKLRVITALEDSPQSSSKKWGVGGSYGLSSSSLETSLASEAKALANKLSNNLGHLTTQAKIQTISFQELD</sequence>
<feature type="non-terminal residue" evidence="2">
    <location>
        <position position="170"/>
    </location>
</feature>
<gene>
    <name evidence="2" type="ORF">METZ01_LOCUS503467</name>
</gene>
<reference evidence="2" key="1">
    <citation type="submission" date="2018-05" db="EMBL/GenBank/DDBJ databases">
        <authorList>
            <person name="Lanie J.A."/>
            <person name="Ng W.-L."/>
            <person name="Kazmierczak K.M."/>
            <person name="Andrzejewski T.M."/>
            <person name="Davidsen T.M."/>
            <person name="Wayne K.J."/>
            <person name="Tettelin H."/>
            <person name="Glass J.I."/>
            <person name="Rusch D."/>
            <person name="Podicherti R."/>
            <person name="Tsui H.-C.T."/>
            <person name="Winkler M.E."/>
        </authorList>
    </citation>
    <scope>NUCLEOTIDE SEQUENCE</scope>
</reference>
<evidence type="ECO:0008006" key="3">
    <source>
        <dbReference type="Google" id="ProtNLM"/>
    </source>
</evidence>
<evidence type="ECO:0000313" key="2">
    <source>
        <dbReference type="EMBL" id="SVE50613.1"/>
    </source>
</evidence>
<organism evidence="2">
    <name type="scientific">marine metagenome</name>
    <dbReference type="NCBI Taxonomy" id="408172"/>
    <lineage>
        <taxon>unclassified sequences</taxon>
        <taxon>metagenomes</taxon>
        <taxon>ecological metagenomes</taxon>
    </lineage>
</organism>
<keyword evidence="1" id="KW-0472">Membrane</keyword>
<proteinExistence type="predicted"/>
<dbReference type="EMBL" id="UINC01222022">
    <property type="protein sequence ID" value="SVE50613.1"/>
    <property type="molecule type" value="Genomic_DNA"/>
</dbReference>